<dbReference type="KEGG" id="als:DJ013_02120"/>
<dbReference type="PROSITE" id="PS50005">
    <property type="entry name" value="TPR"/>
    <property type="match status" value="1"/>
</dbReference>
<dbReference type="RefSeq" id="WP_111370138.1">
    <property type="nucleotide sequence ID" value="NZ_CP029480.1"/>
</dbReference>
<reference evidence="3 4" key="1">
    <citation type="submission" date="2018-05" db="EMBL/GenBank/DDBJ databases">
        <title>Complete genome sequence of Arcticibacterium luteifluviistationis SM1504T, a cytophagaceae bacterium isolated from Arctic surface seawater.</title>
        <authorList>
            <person name="Li Y."/>
            <person name="Qin Q.-L."/>
        </authorList>
    </citation>
    <scope>NUCLEOTIDE SEQUENCE [LARGE SCALE GENOMIC DNA]</scope>
    <source>
        <strain evidence="3 4">SM1504</strain>
    </source>
</reference>
<dbReference type="SMART" id="SM00028">
    <property type="entry name" value="TPR"/>
    <property type="match status" value="7"/>
</dbReference>
<dbReference type="SUPFAM" id="SSF48452">
    <property type="entry name" value="TPR-like"/>
    <property type="match status" value="1"/>
</dbReference>
<evidence type="ECO:0000256" key="1">
    <source>
        <dbReference type="PROSITE-ProRule" id="PRU00339"/>
    </source>
</evidence>
<organism evidence="3 4">
    <name type="scientific">Arcticibacterium luteifluviistationis</name>
    <dbReference type="NCBI Taxonomy" id="1784714"/>
    <lineage>
        <taxon>Bacteria</taxon>
        <taxon>Pseudomonadati</taxon>
        <taxon>Bacteroidota</taxon>
        <taxon>Cytophagia</taxon>
        <taxon>Cytophagales</taxon>
        <taxon>Leadbetterellaceae</taxon>
        <taxon>Arcticibacterium</taxon>
    </lineage>
</organism>
<sequence>MSKIEQKRIQLQEWHEKLDFFKEKEAQTSDLDQQWSARKRMKEAEQNIEKLENEIKALDKISERKEGINPTDEVSNIETVSQAIDLYLDGLEKLDHRSSFEELEKTEQLRYKLFEELFSSHKDKIKSTSILQNKFIYTLFENIFSAEKLPTLIINDINDVRTDKESYKHYDRSIIVSALTLSVLSWKVFDPNKIGLLIDFLTDYEKGVWERSLTGIILSSIMHQNRLQRYQLTGRLVELQKNEKIQIGIYIIDTILRNQLYKNVIFPKGFEKEEFLNDTPYNWFFPFYEGNPNVLEMFKETEQDIDENDFLQYIINVPLVSSFKYTLCNGIKNNQITISKKSFDKNSAEDLARVYSLNMASDFEPFYNLIAEYYLYFKFYPKDRVKEIFEHKITLAQTKLKNIILSKVQELKLSADLLFEKNEYNSCIKKLKELLNIEPNQLSALIQISECHEEKNEFSEALSYHYEIEKNKPNNYVNQLRIGFCLNQTKQYKKSIEYLLKANSIKPNKIKVISLIGNNYLKLKDFQKSIEFHEKALQIDEKYEFSLMDLNTCYSTLKKPELALKYSKKLFEIDPESPDNIIMLAMDYAELSDYEKASEFAAKAFLLKSDDSHIAFSYGRIMFLIKDFKKAKIMLNKSYNMKNSKDFHGVIWGNLGHIALFEKEVKIATEYYKKCVREFDDINDFSEKFDTDLPYALKNGISKTEYERIKQDMIEYWRENN</sequence>
<dbReference type="Pfam" id="PF13181">
    <property type="entry name" value="TPR_8"/>
    <property type="match status" value="3"/>
</dbReference>
<evidence type="ECO:0000256" key="2">
    <source>
        <dbReference type="SAM" id="Coils"/>
    </source>
</evidence>
<keyword evidence="1" id="KW-0802">TPR repeat</keyword>
<dbReference type="InterPro" id="IPR011990">
    <property type="entry name" value="TPR-like_helical_dom_sf"/>
</dbReference>
<evidence type="ECO:0000313" key="3">
    <source>
        <dbReference type="EMBL" id="AWV97036.1"/>
    </source>
</evidence>
<accession>A0A2Z4G769</accession>
<keyword evidence="2" id="KW-0175">Coiled coil</keyword>
<evidence type="ECO:0000313" key="4">
    <source>
        <dbReference type="Proteomes" id="UP000249873"/>
    </source>
</evidence>
<name>A0A2Z4G769_9BACT</name>
<dbReference type="InterPro" id="IPR019734">
    <property type="entry name" value="TPR_rpt"/>
</dbReference>
<protein>
    <submittedName>
        <fullName evidence="3">Uncharacterized protein</fullName>
    </submittedName>
</protein>
<dbReference type="AlphaFoldDB" id="A0A2Z4G769"/>
<proteinExistence type="predicted"/>
<keyword evidence="4" id="KW-1185">Reference proteome</keyword>
<feature type="coiled-coil region" evidence="2">
    <location>
        <begin position="4"/>
        <end position="68"/>
    </location>
</feature>
<dbReference type="Gene3D" id="1.25.40.10">
    <property type="entry name" value="Tetratricopeptide repeat domain"/>
    <property type="match status" value="2"/>
</dbReference>
<feature type="repeat" description="TPR" evidence="1">
    <location>
        <begin position="510"/>
        <end position="543"/>
    </location>
</feature>
<dbReference type="OrthoDB" id="1253698at2"/>
<dbReference type="PANTHER" id="PTHR12558:SF13">
    <property type="entry name" value="CELL DIVISION CYCLE PROTEIN 27 HOMOLOG"/>
    <property type="match status" value="1"/>
</dbReference>
<dbReference type="PANTHER" id="PTHR12558">
    <property type="entry name" value="CELL DIVISION CYCLE 16,23,27"/>
    <property type="match status" value="1"/>
</dbReference>
<dbReference type="EMBL" id="CP029480">
    <property type="protein sequence ID" value="AWV97036.1"/>
    <property type="molecule type" value="Genomic_DNA"/>
</dbReference>
<dbReference type="Proteomes" id="UP000249873">
    <property type="component" value="Chromosome"/>
</dbReference>
<gene>
    <name evidence="3" type="ORF">DJ013_02120</name>
</gene>